<evidence type="ECO:0000313" key="2">
    <source>
        <dbReference type="Proteomes" id="UP001180536"/>
    </source>
</evidence>
<proteinExistence type="predicted"/>
<name>A0ABU1Z6V2_9BURK</name>
<dbReference type="InterPro" id="IPR002763">
    <property type="entry name" value="DUF72"/>
</dbReference>
<gene>
    <name evidence="1" type="ORF">J2X16_001686</name>
</gene>
<evidence type="ECO:0000313" key="1">
    <source>
        <dbReference type="EMBL" id="MDR7296347.1"/>
    </source>
</evidence>
<dbReference type="EMBL" id="JAVDXQ010000002">
    <property type="protein sequence ID" value="MDR7296347.1"/>
    <property type="molecule type" value="Genomic_DNA"/>
</dbReference>
<dbReference type="PANTHER" id="PTHR30348:SF13">
    <property type="entry name" value="UPF0759 PROTEIN YUNF"/>
    <property type="match status" value="1"/>
</dbReference>
<reference evidence="1 2" key="1">
    <citation type="submission" date="2023-07" db="EMBL/GenBank/DDBJ databases">
        <title>Sorghum-associated microbial communities from plants grown in Nebraska, USA.</title>
        <authorList>
            <person name="Schachtman D."/>
        </authorList>
    </citation>
    <scope>NUCLEOTIDE SEQUENCE [LARGE SCALE GENOMIC DNA]</scope>
    <source>
        <strain evidence="1 2">BE310</strain>
    </source>
</reference>
<dbReference type="Gene3D" id="3.20.20.410">
    <property type="entry name" value="Protein of unknown function UPF0759"/>
    <property type="match status" value="1"/>
</dbReference>
<organism evidence="1 2">
    <name type="scientific">Pelomonas aquatica</name>
    <dbReference type="NCBI Taxonomy" id="431058"/>
    <lineage>
        <taxon>Bacteria</taxon>
        <taxon>Pseudomonadati</taxon>
        <taxon>Pseudomonadota</taxon>
        <taxon>Betaproteobacteria</taxon>
        <taxon>Burkholderiales</taxon>
        <taxon>Sphaerotilaceae</taxon>
        <taxon>Roseateles</taxon>
    </lineage>
</organism>
<sequence length="332" mass="37170">MEETGDLFGDADPNTALLAAPGPVGPRKNVVVGMASWADPSLIKTKRFYPRGHSAPEKMLRYYASQFPMVEVDSSFFAMPTASNAALWAQRTPNNFRFNIKAFRLLTGHQTSPKVLPPDIQQALPPLTGRKKNWYYADVPAEILDELWRRYKEAIVPLQASGKLRAVHFQFAPWVTSAPEWKAHVEECVARMSDFRLAVEFRNKSWFGDGRAESTLAWEQALGVTHVIVDEPQGVGNYAHGVWAVTTPDLALVRLHGNNEETWAASGLAAASERFNYEYSDLELQEIARRTAAIAEMALDVQVVVNVNFEDQGIRAGRRLTQYLRETHIVSA</sequence>
<dbReference type="SUPFAM" id="SSF117396">
    <property type="entry name" value="TM1631-like"/>
    <property type="match status" value="1"/>
</dbReference>
<comment type="caution">
    <text evidence="1">The sequence shown here is derived from an EMBL/GenBank/DDBJ whole genome shotgun (WGS) entry which is preliminary data.</text>
</comment>
<keyword evidence="2" id="KW-1185">Reference proteome</keyword>
<dbReference type="InterPro" id="IPR036520">
    <property type="entry name" value="UPF0759_sf"/>
</dbReference>
<protein>
    <submittedName>
        <fullName evidence="1">Uncharacterized protein YecE (DUF72 family)</fullName>
    </submittedName>
</protein>
<dbReference type="Pfam" id="PF01904">
    <property type="entry name" value="DUF72"/>
    <property type="match status" value="1"/>
</dbReference>
<dbReference type="Proteomes" id="UP001180536">
    <property type="component" value="Unassembled WGS sequence"/>
</dbReference>
<dbReference type="RefSeq" id="WP_310343645.1">
    <property type="nucleotide sequence ID" value="NZ_JAVDXQ010000002.1"/>
</dbReference>
<accession>A0ABU1Z6V2</accession>
<dbReference type="PANTHER" id="PTHR30348">
    <property type="entry name" value="UNCHARACTERIZED PROTEIN YECE"/>
    <property type="match status" value="1"/>
</dbReference>